<dbReference type="RefSeq" id="XP_046059115.1">
    <property type="nucleotide sequence ID" value="XM_046207453.1"/>
</dbReference>
<dbReference type="InterPro" id="IPR009080">
    <property type="entry name" value="tRNAsynth_Ia_anticodon-bd"/>
</dbReference>
<name>A0A9P8T0Z8_9ASCO</name>
<dbReference type="PRINTS" id="PR00985">
    <property type="entry name" value="TRNASYNTHLEU"/>
</dbReference>
<reference evidence="15" key="2">
    <citation type="submission" date="2021-01" db="EMBL/GenBank/DDBJ databases">
        <authorList>
            <person name="Schikora-Tamarit M.A."/>
        </authorList>
    </citation>
    <scope>NUCLEOTIDE SEQUENCE</scope>
    <source>
        <strain evidence="15">CBS6075</strain>
    </source>
</reference>
<keyword evidence="5 11" id="KW-0547">Nucleotide-binding</keyword>
<keyword evidence="16" id="KW-1185">Reference proteome</keyword>
<keyword evidence="8 11" id="KW-0030">Aminoacyl-tRNA synthetase</keyword>
<evidence type="ECO:0000259" key="12">
    <source>
        <dbReference type="Pfam" id="PF00133"/>
    </source>
</evidence>
<evidence type="ECO:0000259" key="14">
    <source>
        <dbReference type="Pfam" id="PF13603"/>
    </source>
</evidence>
<proteinExistence type="inferred from homology"/>
<evidence type="ECO:0000313" key="15">
    <source>
        <dbReference type="EMBL" id="KAH3662011.1"/>
    </source>
</evidence>
<evidence type="ECO:0000256" key="8">
    <source>
        <dbReference type="ARBA" id="ARBA00023146"/>
    </source>
</evidence>
<dbReference type="EMBL" id="JAEUBE010000414">
    <property type="protein sequence ID" value="KAH3662011.1"/>
    <property type="molecule type" value="Genomic_DNA"/>
</dbReference>
<dbReference type="InterPro" id="IPR025709">
    <property type="entry name" value="Leu_tRNA-synth_edit"/>
</dbReference>
<dbReference type="GO" id="GO:0002161">
    <property type="term" value="F:aminoacyl-tRNA deacylase activity"/>
    <property type="evidence" value="ECO:0007669"/>
    <property type="project" value="InterPro"/>
</dbReference>
<evidence type="ECO:0000256" key="9">
    <source>
        <dbReference type="ARBA" id="ARBA00030520"/>
    </source>
</evidence>
<evidence type="ECO:0000313" key="16">
    <source>
        <dbReference type="Proteomes" id="UP000769157"/>
    </source>
</evidence>
<dbReference type="SUPFAM" id="SSF47323">
    <property type="entry name" value="Anticodon-binding domain of a subclass of class I aminoacyl-tRNA synthetases"/>
    <property type="match status" value="1"/>
</dbReference>
<gene>
    <name evidence="15" type="ORF">OGAPHI_006192</name>
</gene>
<evidence type="ECO:0000256" key="3">
    <source>
        <dbReference type="ARBA" id="ARBA00013164"/>
    </source>
</evidence>
<dbReference type="InterPro" id="IPR002302">
    <property type="entry name" value="Leu-tRNA-ligase"/>
</dbReference>
<dbReference type="InterPro" id="IPR014729">
    <property type="entry name" value="Rossmann-like_a/b/a_fold"/>
</dbReference>
<dbReference type="FunFam" id="1.10.730.10:FF:000002">
    <property type="entry name" value="Leucine--tRNA ligase"/>
    <property type="match status" value="1"/>
</dbReference>
<dbReference type="GO" id="GO:0005759">
    <property type="term" value="C:mitochondrial matrix"/>
    <property type="evidence" value="ECO:0007669"/>
    <property type="project" value="UniProtKB-SubCell"/>
</dbReference>
<keyword evidence="6 11" id="KW-0067">ATP-binding</keyword>
<dbReference type="FunFam" id="3.40.50.620:FF:000003">
    <property type="entry name" value="Leucine--tRNA ligase"/>
    <property type="match status" value="1"/>
</dbReference>
<dbReference type="Pfam" id="PF00133">
    <property type="entry name" value="tRNA-synt_1"/>
    <property type="match status" value="2"/>
</dbReference>
<comment type="caution">
    <text evidence="15">The sequence shown here is derived from an EMBL/GenBank/DDBJ whole genome shotgun (WGS) entry which is preliminary data.</text>
</comment>
<dbReference type="InterPro" id="IPR001412">
    <property type="entry name" value="aa-tRNA-synth_I_CS"/>
</dbReference>
<dbReference type="GO" id="GO:0004823">
    <property type="term" value="F:leucine-tRNA ligase activity"/>
    <property type="evidence" value="ECO:0007669"/>
    <property type="project" value="UniProtKB-EC"/>
</dbReference>
<dbReference type="InterPro" id="IPR013155">
    <property type="entry name" value="M/V/L/I-tRNA-synth_anticd-bd"/>
</dbReference>
<dbReference type="GO" id="GO:0032543">
    <property type="term" value="P:mitochondrial translation"/>
    <property type="evidence" value="ECO:0007669"/>
    <property type="project" value="TreeGrafter"/>
</dbReference>
<dbReference type="GO" id="GO:0006429">
    <property type="term" value="P:leucyl-tRNA aminoacylation"/>
    <property type="evidence" value="ECO:0007669"/>
    <property type="project" value="InterPro"/>
</dbReference>
<dbReference type="AlphaFoldDB" id="A0A9P8T0Z8"/>
<comment type="catalytic activity">
    <reaction evidence="10">
        <text>tRNA(Leu) + L-leucine + ATP = L-leucyl-tRNA(Leu) + AMP + diphosphate</text>
        <dbReference type="Rhea" id="RHEA:11688"/>
        <dbReference type="Rhea" id="RHEA-COMP:9613"/>
        <dbReference type="Rhea" id="RHEA-COMP:9622"/>
        <dbReference type="ChEBI" id="CHEBI:30616"/>
        <dbReference type="ChEBI" id="CHEBI:33019"/>
        <dbReference type="ChEBI" id="CHEBI:57427"/>
        <dbReference type="ChEBI" id="CHEBI:78442"/>
        <dbReference type="ChEBI" id="CHEBI:78494"/>
        <dbReference type="ChEBI" id="CHEBI:456215"/>
        <dbReference type="EC" id="6.1.1.4"/>
    </reaction>
</comment>
<protein>
    <recommendedName>
        <fullName evidence="3">leucine--tRNA ligase</fullName>
        <ecNumber evidence="3">6.1.1.4</ecNumber>
    </recommendedName>
    <alternativeName>
        <fullName evidence="9">Leucyl-tRNA synthetase</fullName>
    </alternativeName>
</protein>
<accession>A0A9P8T0Z8</accession>
<dbReference type="HAMAP" id="MF_00049_B">
    <property type="entry name" value="Leu_tRNA_synth_B"/>
    <property type="match status" value="1"/>
</dbReference>
<feature type="domain" description="Aminoacyl-tRNA synthetase class Ia" evidence="12">
    <location>
        <begin position="15"/>
        <end position="230"/>
    </location>
</feature>
<reference evidence="15" key="1">
    <citation type="journal article" date="2021" name="Open Biol.">
        <title>Shared evolutionary footprints suggest mitochondrial oxidative damage underlies multiple complex I losses in fungi.</title>
        <authorList>
            <person name="Schikora-Tamarit M.A."/>
            <person name="Marcet-Houben M."/>
            <person name="Nosek J."/>
            <person name="Gabaldon T."/>
        </authorList>
    </citation>
    <scope>NUCLEOTIDE SEQUENCE</scope>
    <source>
        <strain evidence="15">CBS6075</strain>
    </source>
</reference>
<dbReference type="GO" id="GO:0005524">
    <property type="term" value="F:ATP binding"/>
    <property type="evidence" value="ECO:0007669"/>
    <property type="project" value="UniProtKB-KW"/>
</dbReference>
<dbReference type="Pfam" id="PF08264">
    <property type="entry name" value="Anticodon_1"/>
    <property type="match status" value="1"/>
</dbReference>
<evidence type="ECO:0000256" key="11">
    <source>
        <dbReference type="RuleBase" id="RU363035"/>
    </source>
</evidence>
<dbReference type="NCBIfam" id="TIGR00396">
    <property type="entry name" value="leuS_bact"/>
    <property type="match status" value="1"/>
</dbReference>
<dbReference type="InterPro" id="IPR009008">
    <property type="entry name" value="Val/Leu/Ile-tRNA-synth_edit"/>
</dbReference>
<keyword evidence="4 11" id="KW-0436">Ligase</keyword>
<dbReference type="SUPFAM" id="SSF50677">
    <property type="entry name" value="ValRS/IleRS/LeuRS editing domain"/>
    <property type="match status" value="1"/>
</dbReference>
<keyword evidence="7 11" id="KW-0648">Protein biosynthesis</keyword>
<dbReference type="Gene3D" id="3.40.50.620">
    <property type="entry name" value="HUPs"/>
    <property type="match status" value="2"/>
</dbReference>
<dbReference type="PANTHER" id="PTHR43740">
    <property type="entry name" value="LEUCYL-TRNA SYNTHETASE"/>
    <property type="match status" value="1"/>
</dbReference>
<dbReference type="FunFam" id="3.40.50.620:FF:000100">
    <property type="entry name" value="probable leucine--tRNA ligase, mitochondrial"/>
    <property type="match status" value="1"/>
</dbReference>
<dbReference type="OrthoDB" id="15954at2759"/>
<comment type="subcellular location">
    <subcellularLocation>
        <location evidence="1">Mitochondrion matrix</location>
    </subcellularLocation>
</comment>
<sequence>MSRRVFDLTKLDAKWTAIWKSQNTFLNPRRKIAPTKGKIYSTSMFPYPSGILHMGHLRVYTIADALARYYRMQGHHVINPMGWDAFGLPAENAAVERNVSPEKWTRLNIAKMKAQMELMFADFDWDREITTCDPDYYKWTQKLFLSMYKHGYAYRKKAEINWDPVDQTVLANEQVDSEGRSWRSGAIVEKKQLEQWFLGITKFANELNQDLEILDQWPDKVKAMQKNWIGQSVGAEIKFKVGDSEVFVYTTRPETLYSVQYLALAADHPFASIIAQADAELAKKYETGTKIPLEAVHPLTQEKIPVFVAPYVISSYGHGAVMGCPAHDQRDFEFWKNMGETEIVATVEPASGAKENEPFFEDGVMNAKSGLLAGLTCQEARAKIIEHLESEQIGKKQINYRLRDWLVSRQRYWGAPIPMVHCDRCGTVPVPDDQLPVLLPAVDKLLGKGGSPLAKIAEFVNVDCPSCGGAAKRDTDTMDTFVDSSWYLFRYLDSQNKQDIIDPKKVSPLMCVDQYLGGVEHAILHLLYVRFVSKFLSKIGYWDGSQTRGEPIKKLVSQGMVHGKTFSDPQTGKFLKPDEYEVGPENNVLVKETGEKALVSFEKMSKSKYNGADPGECIERHGADATRAHILFQAPIEDVLNWEESKIVGVERWLNKVLSVADVLNGRIGSEIKTKPTEEYSDAEISIHNETQQLLASITDSFARSLSMNTVISDYMKYTNKLYGELNNPDVSTEVLYLYYLDLLKAMSPVAPGVCEEANEVLHPWKAESVLAADWPQPQPLIAATIPYTVMVNGKMRFIYPGPEGLTNNKEECIAKVIATPDGQKWIGDRKIKKVILKPSTIVFIVEG</sequence>
<dbReference type="Gene3D" id="1.10.730.10">
    <property type="entry name" value="Isoleucyl-tRNA Synthetase, Domain 1"/>
    <property type="match status" value="2"/>
</dbReference>
<feature type="domain" description="Aminoacyl-tRNA synthetase class Ia" evidence="12">
    <location>
        <begin position="402"/>
        <end position="499"/>
    </location>
</feature>
<evidence type="ECO:0000256" key="5">
    <source>
        <dbReference type="ARBA" id="ARBA00022741"/>
    </source>
</evidence>
<feature type="domain" description="Methionyl/Valyl/Leucyl/Isoleucyl-tRNA synthetase anticodon-binding" evidence="13">
    <location>
        <begin position="687"/>
        <end position="799"/>
    </location>
</feature>
<dbReference type="EC" id="6.1.1.4" evidence="3"/>
<organism evidence="15 16">
    <name type="scientific">Ogataea philodendri</name>
    <dbReference type="NCBI Taxonomy" id="1378263"/>
    <lineage>
        <taxon>Eukaryota</taxon>
        <taxon>Fungi</taxon>
        <taxon>Dikarya</taxon>
        <taxon>Ascomycota</taxon>
        <taxon>Saccharomycotina</taxon>
        <taxon>Pichiomycetes</taxon>
        <taxon>Pichiales</taxon>
        <taxon>Pichiaceae</taxon>
        <taxon>Ogataea</taxon>
    </lineage>
</organism>
<dbReference type="Pfam" id="PF13603">
    <property type="entry name" value="tRNA-synt_1_2"/>
    <property type="match status" value="1"/>
</dbReference>
<dbReference type="InterPro" id="IPR002300">
    <property type="entry name" value="aa-tRNA-synth_Ia"/>
</dbReference>
<dbReference type="PANTHER" id="PTHR43740:SF2">
    <property type="entry name" value="LEUCINE--TRNA LIGASE, MITOCHONDRIAL"/>
    <property type="match status" value="1"/>
</dbReference>
<evidence type="ECO:0000259" key="13">
    <source>
        <dbReference type="Pfam" id="PF08264"/>
    </source>
</evidence>
<dbReference type="GeneID" id="70238156"/>
<evidence type="ECO:0000256" key="4">
    <source>
        <dbReference type="ARBA" id="ARBA00022598"/>
    </source>
</evidence>
<evidence type="ECO:0000256" key="7">
    <source>
        <dbReference type="ARBA" id="ARBA00022917"/>
    </source>
</evidence>
<feature type="domain" description="Leucyl-tRNA synthetase editing" evidence="14">
    <location>
        <begin position="277"/>
        <end position="389"/>
    </location>
</feature>
<dbReference type="SUPFAM" id="SSF52374">
    <property type="entry name" value="Nucleotidylyl transferase"/>
    <property type="match status" value="1"/>
</dbReference>
<evidence type="ECO:0000256" key="2">
    <source>
        <dbReference type="ARBA" id="ARBA00005594"/>
    </source>
</evidence>
<dbReference type="PROSITE" id="PS00178">
    <property type="entry name" value="AA_TRNA_LIGASE_I"/>
    <property type="match status" value="1"/>
</dbReference>
<evidence type="ECO:0000256" key="1">
    <source>
        <dbReference type="ARBA" id="ARBA00004305"/>
    </source>
</evidence>
<dbReference type="Proteomes" id="UP000769157">
    <property type="component" value="Unassembled WGS sequence"/>
</dbReference>
<comment type="similarity">
    <text evidence="2 11">Belongs to the class-I aminoacyl-tRNA synthetase family.</text>
</comment>
<dbReference type="CDD" id="cd00812">
    <property type="entry name" value="LeuRS_core"/>
    <property type="match status" value="1"/>
</dbReference>
<evidence type="ECO:0000256" key="10">
    <source>
        <dbReference type="ARBA" id="ARBA00047469"/>
    </source>
</evidence>
<evidence type="ECO:0000256" key="6">
    <source>
        <dbReference type="ARBA" id="ARBA00022840"/>
    </source>
</evidence>